<dbReference type="AlphaFoldDB" id="A0A8H3EQW5"/>
<name>A0A8H3EQW5_9LECA</name>
<sequence length="326" mass="38699">MASLKLWQNVKQWRYTDHDPTDVDPEAAEKFLGQEDESISTEKRDQRAQRLDRLRLLTIVNVVILGVTVFLNSLPYLSNLRPHDKNAAIKAVSSYSPLLNDINVQLHHVRFNGTLWPSEDPAWSRREPGPEVDELWERYEPGNLFPIRRADVVALGKDPETAARFPDDHWHMGDDAYVASLDAFHKTHCLNELRKMTFEDYGHYKPLKHRHGKLWWIHLRHCVDMLLQDQVCHADADVLTYNWVDTQPYPFPDFSINRKCRDMEELREWRDERIVDLDRYKRMKKPEGVRQLPFEPGYYEMYGFNKSTLFPDGRGYEKYMRLDRLE</sequence>
<evidence type="ECO:0000256" key="2">
    <source>
        <dbReference type="SAM" id="Phobius"/>
    </source>
</evidence>
<proteinExistence type="inferred from homology"/>
<feature type="transmembrane region" description="Helical" evidence="2">
    <location>
        <begin position="54"/>
        <end position="77"/>
    </location>
</feature>
<comment type="similarity">
    <text evidence="1">Belongs to the ustYa family.</text>
</comment>
<evidence type="ECO:0000256" key="1">
    <source>
        <dbReference type="ARBA" id="ARBA00035112"/>
    </source>
</evidence>
<keyword evidence="4" id="KW-1185">Reference proteome</keyword>
<comment type="caution">
    <text evidence="3">The sequence shown here is derived from an EMBL/GenBank/DDBJ whole genome shotgun (WGS) entry which is preliminary data.</text>
</comment>
<evidence type="ECO:0000313" key="3">
    <source>
        <dbReference type="EMBL" id="CAF9910482.1"/>
    </source>
</evidence>
<evidence type="ECO:0000313" key="4">
    <source>
        <dbReference type="Proteomes" id="UP000664203"/>
    </source>
</evidence>
<dbReference type="PANTHER" id="PTHR33365:SF14">
    <property type="entry name" value="TAT PATHWAY SIGNAL SEQUENCE"/>
    <property type="match status" value="1"/>
</dbReference>
<dbReference type="Pfam" id="PF11807">
    <property type="entry name" value="UstYa"/>
    <property type="match status" value="1"/>
</dbReference>
<dbReference type="GO" id="GO:0043386">
    <property type="term" value="P:mycotoxin biosynthetic process"/>
    <property type="evidence" value="ECO:0007669"/>
    <property type="project" value="InterPro"/>
</dbReference>
<gene>
    <name evidence="3" type="ORF">ALECFALPRED_006608</name>
</gene>
<keyword evidence="2" id="KW-1133">Transmembrane helix</keyword>
<keyword evidence="2" id="KW-0472">Membrane</keyword>
<organism evidence="3 4">
    <name type="scientific">Alectoria fallacina</name>
    <dbReference type="NCBI Taxonomy" id="1903189"/>
    <lineage>
        <taxon>Eukaryota</taxon>
        <taxon>Fungi</taxon>
        <taxon>Dikarya</taxon>
        <taxon>Ascomycota</taxon>
        <taxon>Pezizomycotina</taxon>
        <taxon>Lecanoromycetes</taxon>
        <taxon>OSLEUM clade</taxon>
        <taxon>Lecanoromycetidae</taxon>
        <taxon>Lecanorales</taxon>
        <taxon>Lecanorineae</taxon>
        <taxon>Parmeliaceae</taxon>
        <taxon>Alectoria</taxon>
    </lineage>
</organism>
<reference evidence="3" key="1">
    <citation type="submission" date="2021-03" db="EMBL/GenBank/DDBJ databases">
        <authorList>
            <person name="Tagirdzhanova G."/>
        </authorList>
    </citation>
    <scope>NUCLEOTIDE SEQUENCE</scope>
</reference>
<dbReference type="OrthoDB" id="3687641at2759"/>
<dbReference type="PANTHER" id="PTHR33365">
    <property type="entry name" value="YALI0B05434P"/>
    <property type="match status" value="1"/>
</dbReference>
<accession>A0A8H3EQW5</accession>
<dbReference type="Proteomes" id="UP000664203">
    <property type="component" value="Unassembled WGS sequence"/>
</dbReference>
<dbReference type="InterPro" id="IPR021765">
    <property type="entry name" value="UstYa-like"/>
</dbReference>
<protein>
    <submittedName>
        <fullName evidence="3">Uncharacterized protein</fullName>
    </submittedName>
</protein>
<dbReference type="EMBL" id="CAJPDR010000042">
    <property type="protein sequence ID" value="CAF9910482.1"/>
    <property type="molecule type" value="Genomic_DNA"/>
</dbReference>
<keyword evidence="2" id="KW-0812">Transmembrane</keyword>